<gene>
    <name evidence="1" type="ORF">SCARR_03769</name>
</gene>
<dbReference type="Proteomes" id="UP000346198">
    <property type="component" value="Unassembled WGS sequence"/>
</dbReference>
<dbReference type="EMBL" id="CAAHFH010000002">
    <property type="protein sequence ID" value="VGO21695.1"/>
    <property type="molecule type" value="Genomic_DNA"/>
</dbReference>
<dbReference type="RefSeq" id="WP_136063135.1">
    <property type="nucleotide sequence ID" value="NZ_CAAHFH010000002.1"/>
</dbReference>
<keyword evidence="2" id="KW-1185">Reference proteome</keyword>
<accession>A0A6C2UN52</accession>
<proteinExistence type="predicted"/>
<evidence type="ECO:0000313" key="2">
    <source>
        <dbReference type="Proteomes" id="UP000346198"/>
    </source>
</evidence>
<evidence type="ECO:0008006" key="3">
    <source>
        <dbReference type="Google" id="ProtNLM"/>
    </source>
</evidence>
<name>A0A6C2UN52_9BACT</name>
<sequence>MAREYPVVTITGPRQSGKTTLAKMQFPDFQKAIPAAIKGAVVCSGDLQFKNGSASTTNFMNARNLFQ</sequence>
<dbReference type="AlphaFoldDB" id="A0A6C2UN52"/>
<reference evidence="1 2" key="1">
    <citation type="submission" date="2019-04" db="EMBL/GenBank/DDBJ databases">
        <authorList>
            <person name="Van Vliet M D."/>
        </authorList>
    </citation>
    <scope>NUCLEOTIDE SEQUENCE [LARGE SCALE GENOMIC DNA]</scope>
    <source>
        <strain evidence="1 2">F21</strain>
    </source>
</reference>
<organism evidence="1 2">
    <name type="scientific">Pontiella sulfatireligans</name>
    <dbReference type="NCBI Taxonomy" id="2750658"/>
    <lineage>
        <taxon>Bacteria</taxon>
        <taxon>Pseudomonadati</taxon>
        <taxon>Kiritimatiellota</taxon>
        <taxon>Kiritimatiellia</taxon>
        <taxon>Kiritimatiellales</taxon>
        <taxon>Pontiellaceae</taxon>
        <taxon>Pontiella</taxon>
    </lineage>
</organism>
<protein>
    <recommendedName>
        <fullName evidence="3">AAA domain-containing protein</fullName>
    </recommendedName>
</protein>
<evidence type="ECO:0000313" key="1">
    <source>
        <dbReference type="EMBL" id="VGO21695.1"/>
    </source>
</evidence>